<comment type="cofactor">
    <cofactor evidence="1">
        <name>FMN</name>
        <dbReference type="ChEBI" id="CHEBI:58210"/>
    </cofactor>
</comment>
<keyword evidence="3" id="KW-0288">FMN</keyword>
<evidence type="ECO:0000313" key="8">
    <source>
        <dbReference type="Proteomes" id="UP000038045"/>
    </source>
</evidence>
<dbReference type="Gene3D" id="3.20.20.70">
    <property type="entry name" value="Aldolase class I"/>
    <property type="match status" value="1"/>
</dbReference>
<accession>A0A0N4Z9Y4</accession>
<protein>
    <submittedName>
        <fullName evidence="9">Dus domain-containing protein</fullName>
    </submittedName>
</protein>
<dbReference type="InterPro" id="IPR014720">
    <property type="entry name" value="dsRBD_dom"/>
</dbReference>
<name>A0A0N4Z9Y4_PARTI</name>
<reference evidence="9" key="1">
    <citation type="submission" date="2017-02" db="UniProtKB">
        <authorList>
            <consortium name="WormBaseParasite"/>
        </authorList>
    </citation>
    <scope>IDENTIFICATION</scope>
</reference>
<dbReference type="InterPro" id="IPR018517">
    <property type="entry name" value="tRNA_hU_synthase_CS"/>
</dbReference>
<keyword evidence="4" id="KW-0819">tRNA processing</keyword>
<dbReference type="PROSITE" id="PS01136">
    <property type="entry name" value="UPF0034"/>
    <property type="match status" value="1"/>
</dbReference>
<dbReference type="CDD" id="cd02801">
    <property type="entry name" value="DUS_like_FMN"/>
    <property type="match status" value="1"/>
</dbReference>
<sequence>MFSKASDSSHYEGKICLAPMVRAGRTSLRVLSLEYGADLVYTEEIVDKRLVAAKRVENKITNTIDFVNDAELVLRIAPEEKDKIVLQIGTNSPERSVEVIKRLQDDISSIDINMGCPKPFSISGGMGAALLSTPDIASEILKSLVAVSKVPVSAKIRVLNTREETLEFAKMVQRCGVAAIGVHGRRRDERPNDKNRIDEIKEVVDYLDIPVLANGNSSVIKEFKDIGEFKEKTGASGVLLGRMALTNPSIFRKEGLYDMTTEIVNYLEKSVMYDEPFTQSKYVVSRILGSQLEFDPRGKATSEAGSVLGMCKAWNIEDIYYHWKKIHKERDSGNRKRKLDEEENSEIKFHDITFPMKRLRSCKSELTPKCVINRYCLKNGLPSPSFCTWKRDSDGRWEATIEINNVKHQSRVAQMNKRMAEQVSALCAIIALGIRDELEGEWEE</sequence>
<keyword evidence="8" id="KW-1185">Reference proteome</keyword>
<evidence type="ECO:0000259" key="7">
    <source>
        <dbReference type="Pfam" id="PF01207"/>
    </source>
</evidence>
<keyword evidence="5" id="KW-0560">Oxidoreductase</keyword>
<dbReference type="InterPro" id="IPR013785">
    <property type="entry name" value="Aldolase_TIM"/>
</dbReference>
<dbReference type="SUPFAM" id="SSF54768">
    <property type="entry name" value="dsRNA-binding domain-like"/>
    <property type="match status" value="1"/>
</dbReference>
<evidence type="ECO:0000256" key="4">
    <source>
        <dbReference type="ARBA" id="ARBA00022694"/>
    </source>
</evidence>
<evidence type="ECO:0000256" key="5">
    <source>
        <dbReference type="ARBA" id="ARBA00023002"/>
    </source>
</evidence>
<feature type="domain" description="DUS-like FMN-binding" evidence="7">
    <location>
        <begin position="17"/>
        <end position="253"/>
    </location>
</feature>
<dbReference type="AlphaFoldDB" id="A0A0N4Z9Y4"/>
<dbReference type="Proteomes" id="UP000038045">
    <property type="component" value="Unplaced"/>
</dbReference>
<dbReference type="Pfam" id="PF00035">
    <property type="entry name" value="dsrm"/>
    <property type="match status" value="1"/>
</dbReference>
<dbReference type="SUPFAM" id="SSF51395">
    <property type="entry name" value="FMN-linked oxidoreductases"/>
    <property type="match status" value="1"/>
</dbReference>
<proteinExistence type="predicted"/>
<dbReference type="GO" id="GO:0017150">
    <property type="term" value="F:tRNA dihydrouridine synthase activity"/>
    <property type="evidence" value="ECO:0007669"/>
    <property type="project" value="InterPro"/>
</dbReference>
<feature type="domain" description="DRBM" evidence="6">
    <location>
        <begin position="368"/>
        <end position="428"/>
    </location>
</feature>
<evidence type="ECO:0000313" key="9">
    <source>
        <dbReference type="WBParaSite" id="PTRK_0000419200.1"/>
    </source>
</evidence>
<dbReference type="GO" id="GO:0005737">
    <property type="term" value="C:cytoplasm"/>
    <property type="evidence" value="ECO:0007669"/>
    <property type="project" value="TreeGrafter"/>
</dbReference>
<dbReference type="STRING" id="131310.A0A0N4Z9Y4"/>
<dbReference type="GO" id="GO:0050660">
    <property type="term" value="F:flavin adenine dinucleotide binding"/>
    <property type="evidence" value="ECO:0007669"/>
    <property type="project" value="InterPro"/>
</dbReference>
<evidence type="ECO:0000259" key="6">
    <source>
        <dbReference type="Pfam" id="PF00035"/>
    </source>
</evidence>
<dbReference type="WBParaSite" id="PTRK_0000419200.1">
    <property type="protein sequence ID" value="PTRK_0000419200.1"/>
    <property type="gene ID" value="PTRK_0000419200"/>
</dbReference>
<evidence type="ECO:0000256" key="1">
    <source>
        <dbReference type="ARBA" id="ARBA00001917"/>
    </source>
</evidence>
<dbReference type="InterPro" id="IPR035587">
    <property type="entry name" value="DUS-like_FMN-bd"/>
</dbReference>
<evidence type="ECO:0000256" key="3">
    <source>
        <dbReference type="ARBA" id="ARBA00022643"/>
    </source>
</evidence>
<keyword evidence="2" id="KW-0285">Flavoprotein</keyword>
<dbReference type="PANTHER" id="PTHR45936">
    <property type="entry name" value="TRNA-DIHYDROURIDINE(20) SYNTHASE [NAD(P)+]-LIKE"/>
    <property type="match status" value="1"/>
</dbReference>
<dbReference type="PANTHER" id="PTHR45936:SF1">
    <property type="entry name" value="TRNA-DIHYDROURIDINE(20) SYNTHASE [NAD(P)+]-LIKE"/>
    <property type="match status" value="1"/>
</dbReference>
<dbReference type="InterPro" id="IPR052582">
    <property type="entry name" value="tRNA-DUS-like"/>
</dbReference>
<evidence type="ECO:0000256" key="2">
    <source>
        <dbReference type="ARBA" id="ARBA00022630"/>
    </source>
</evidence>
<organism evidence="8 9">
    <name type="scientific">Parastrongyloides trichosuri</name>
    <name type="common">Possum-specific nematode worm</name>
    <dbReference type="NCBI Taxonomy" id="131310"/>
    <lineage>
        <taxon>Eukaryota</taxon>
        <taxon>Metazoa</taxon>
        <taxon>Ecdysozoa</taxon>
        <taxon>Nematoda</taxon>
        <taxon>Chromadorea</taxon>
        <taxon>Rhabditida</taxon>
        <taxon>Tylenchina</taxon>
        <taxon>Panagrolaimomorpha</taxon>
        <taxon>Strongyloidoidea</taxon>
        <taxon>Strongyloididae</taxon>
        <taxon>Parastrongyloides</taxon>
    </lineage>
</organism>
<dbReference type="Pfam" id="PF01207">
    <property type="entry name" value="Dus"/>
    <property type="match status" value="1"/>
</dbReference>
<dbReference type="Gene3D" id="3.30.160.20">
    <property type="match status" value="1"/>
</dbReference>